<organism evidence="3 4">
    <name type="scientific">Corynebacterium marambiense</name>
    <dbReference type="NCBI Taxonomy" id="2765364"/>
    <lineage>
        <taxon>Bacteria</taxon>
        <taxon>Bacillati</taxon>
        <taxon>Actinomycetota</taxon>
        <taxon>Actinomycetes</taxon>
        <taxon>Mycobacteriales</taxon>
        <taxon>Corynebacteriaceae</taxon>
        <taxon>Corynebacterium</taxon>
    </lineage>
</organism>
<keyword evidence="1" id="KW-0812">Transmembrane</keyword>
<dbReference type="NCBIfam" id="TIGR03816">
    <property type="entry name" value="tadE_like_DECH"/>
    <property type="match status" value="1"/>
</dbReference>
<evidence type="ECO:0000256" key="1">
    <source>
        <dbReference type="SAM" id="Phobius"/>
    </source>
</evidence>
<proteinExistence type="predicted"/>
<keyword evidence="1" id="KW-1133">Transmembrane helix</keyword>
<evidence type="ECO:0000259" key="2">
    <source>
        <dbReference type="Pfam" id="PF13400"/>
    </source>
</evidence>
<dbReference type="InterPro" id="IPR021202">
    <property type="entry name" value="Rv3654c-like"/>
</dbReference>
<evidence type="ECO:0000313" key="4">
    <source>
        <dbReference type="Proteomes" id="UP000625574"/>
    </source>
</evidence>
<keyword evidence="4" id="KW-1185">Reference proteome</keyword>
<dbReference type="Proteomes" id="UP000625574">
    <property type="component" value="Unassembled WGS sequence"/>
</dbReference>
<dbReference type="EMBL" id="JAEIOT010000004">
    <property type="protein sequence ID" value="MBI8999610.1"/>
    <property type="molecule type" value="Genomic_DNA"/>
</dbReference>
<evidence type="ECO:0000313" key="3">
    <source>
        <dbReference type="EMBL" id="MBI8999610.1"/>
    </source>
</evidence>
<name>A0ABS0VS50_9CORY</name>
<keyword evidence="1" id="KW-0472">Membrane</keyword>
<dbReference type="Pfam" id="PF13400">
    <property type="entry name" value="Tad"/>
    <property type="match status" value="1"/>
</dbReference>
<sequence>MPVNPGERGSTTLIAASVAAALVALTLIVFDVTGDVLDRHRAQVSADLAAVAAATALWFGDDACPVASRTVARNVGGELRNCRIAGADVIVDVAVGDAIARARAGPL</sequence>
<comment type="caution">
    <text evidence="3">The sequence shown here is derived from an EMBL/GenBank/DDBJ whole genome shotgun (WGS) entry which is preliminary data.</text>
</comment>
<protein>
    <submittedName>
        <fullName evidence="3">Flp pilus-assembly TadE/G-like family protein</fullName>
    </submittedName>
</protein>
<dbReference type="InterPro" id="IPR028087">
    <property type="entry name" value="Tad_N"/>
</dbReference>
<feature type="domain" description="Putative Flp pilus-assembly TadG-like N-terminal" evidence="2">
    <location>
        <begin position="9"/>
        <end position="56"/>
    </location>
</feature>
<reference evidence="3 4" key="1">
    <citation type="submission" date="2020-12" db="EMBL/GenBank/DDBJ databases">
        <title>Genome public.</title>
        <authorList>
            <person name="Sun Q."/>
        </authorList>
    </citation>
    <scope>NUCLEOTIDE SEQUENCE [LARGE SCALE GENOMIC DNA]</scope>
    <source>
        <strain evidence="3 4">CCM 8864</strain>
    </source>
</reference>
<gene>
    <name evidence="3" type="ORF">JDV76_01250</name>
</gene>
<accession>A0ABS0VS50</accession>
<feature type="transmembrane region" description="Helical" evidence="1">
    <location>
        <begin position="12"/>
        <end position="32"/>
    </location>
</feature>